<accession>A0AAE0CZR9</accession>
<evidence type="ECO:0000313" key="3">
    <source>
        <dbReference type="Proteomes" id="UP001281614"/>
    </source>
</evidence>
<organism evidence="2 3">
    <name type="scientific">Colletotrichum kahawae</name>
    <name type="common">Coffee berry disease fungus</name>
    <dbReference type="NCBI Taxonomy" id="34407"/>
    <lineage>
        <taxon>Eukaryota</taxon>
        <taxon>Fungi</taxon>
        <taxon>Dikarya</taxon>
        <taxon>Ascomycota</taxon>
        <taxon>Pezizomycotina</taxon>
        <taxon>Sordariomycetes</taxon>
        <taxon>Hypocreomycetidae</taxon>
        <taxon>Glomerellales</taxon>
        <taxon>Glomerellaceae</taxon>
        <taxon>Colletotrichum</taxon>
        <taxon>Colletotrichum gloeosporioides species complex</taxon>
    </lineage>
</organism>
<dbReference type="Proteomes" id="UP001281614">
    <property type="component" value="Unassembled WGS sequence"/>
</dbReference>
<keyword evidence="3" id="KW-1185">Reference proteome</keyword>
<name>A0AAE0CZR9_COLKA</name>
<evidence type="ECO:0000313" key="2">
    <source>
        <dbReference type="EMBL" id="KAK2731729.1"/>
    </source>
</evidence>
<feature type="compositionally biased region" description="Basic and acidic residues" evidence="1">
    <location>
        <begin position="365"/>
        <end position="377"/>
    </location>
</feature>
<comment type="caution">
    <text evidence="2">The sequence shown here is derived from an EMBL/GenBank/DDBJ whole genome shotgun (WGS) entry which is preliminary data.</text>
</comment>
<gene>
    <name evidence="2" type="ORF">CKAH01_08885</name>
</gene>
<feature type="compositionally biased region" description="Acidic residues" evidence="1">
    <location>
        <begin position="428"/>
        <end position="448"/>
    </location>
</feature>
<dbReference type="EMBL" id="VYYT01000566">
    <property type="protein sequence ID" value="KAK2731729.1"/>
    <property type="molecule type" value="Genomic_DNA"/>
</dbReference>
<feature type="compositionally biased region" description="Acidic residues" evidence="1">
    <location>
        <begin position="400"/>
        <end position="410"/>
    </location>
</feature>
<evidence type="ECO:0000256" key="1">
    <source>
        <dbReference type="SAM" id="MobiDB-lite"/>
    </source>
</evidence>
<reference evidence="2" key="1">
    <citation type="submission" date="2023-02" db="EMBL/GenBank/DDBJ databases">
        <title>Colletotrichum kahawae CIFC_Que2 genome sequencing and assembly.</title>
        <authorList>
            <person name="Baroncelli R."/>
        </authorList>
    </citation>
    <scope>NUCLEOTIDE SEQUENCE</scope>
    <source>
        <strain evidence="2">CIFC_Que2</strain>
    </source>
</reference>
<feature type="compositionally biased region" description="Low complexity" evidence="1">
    <location>
        <begin position="383"/>
        <end position="399"/>
    </location>
</feature>
<proteinExistence type="predicted"/>
<dbReference type="AlphaFoldDB" id="A0AAE0CZR9"/>
<feature type="region of interest" description="Disordered" evidence="1">
    <location>
        <begin position="358"/>
        <end position="473"/>
    </location>
</feature>
<feature type="compositionally biased region" description="Acidic residues" evidence="1">
    <location>
        <begin position="459"/>
        <end position="473"/>
    </location>
</feature>
<sequence length="523" mass="52806">MEGIISVGDVAVVRGAVSIGEVASVEETGGIKDSASTGSVSSVGVASPEDAVSVAEDIAEEESASAGDAVCATELVMEELPSVRVTDGAGEIDGMEGTSGAEEIAADDGTCSPVEAVGVGDTAAEEAAASEVTETSGRTSVDVTGRSSEELGISGLSAAVVDDSMAGLLVFEKRRVVPKVGNLTEDVVGLGDVESVASVLDTAGVLLAGVIMDCSSTDSVVLDVQSAPVVGADIEVAGLVRDGMSVDGEIAVDVGDRDEVIGLVIVLLKLVVSVSVEMRRELSLEAVLDASDCKSGVRLADVVSDEMKDVEMAVIEAEEEEERLAWSSGGTVGEDEEFIDNVGESVVVGASVVGTDVSSEELDGVADKSEKSEDVDVRMSPNEVDASSAVEVEATVVDSAVDDPTDDASTAEDSAVGDTSDEGKSEEVEASETAEDISAEEVEADDISETAVSGKIDDISDDGDASDEVDEASDEACEISDEGMTASDVADGVADEVFEISDVVGEVSAEADGASVGIDEASD</sequence>
<protein>
    <submittedName>
        <fullName evidence="2">Uncharacterized protein</fullName>
    </submittedName>
</protein>